<keyword evidence="4 10" id="KW-0456">Lyase</keyword>
<evidence type="ECO:0000313" key="10">
    <source>
        <dbReference type="EMBL" id="HJD44373.1"/>
    </source>
</evidence>
<dbReference type="GO" id="GO:0047804">
    <property type="term" value="F:cysteine-S-conjugate beta-lyase activity"/>
    <property type="evidence" value="ECO:0007669"/>
    <property type="project" value="UniProtKB-EC"/>
</dbReference>
<evidence type="ECO:0000256" key="4">
    <source>
        <dbReference type="ARBA" id="ARBA00023239"/>
    </source>
</evidence>
<name>A0A9D2U9I6_9BURK</name>
<dbReference type="Proteomes" id="UP000823889">
    <property type="component" value="Unassembled WGS sequence"/>
</dbReference>
<sequence length="398" mass="42873">MSEPSTHLDTYLLHAGLAKFDADTGAAPVAMPAMRSSTVRFQNLDALDQAQARLNQGERVPVYGRGGLDTHAALEEVLCTLEKGHKAYLVPSGMAAISLGVLGAVRQGDHVIVVDCAYAPVRVFDKGLASRLGIEISYVAPTLAAIQAAKQPNTRLVYLESPGSLLMQMMDVPAIAAWAREAGLRTAIDNTWGSGVAYQPLAMHVDISIVSATKYISGHSDVMLGAVVLGNTELIKDFNAVFYGLGYSVSADDVWLALRGVRTLSLRMQQSADNALSVAQYLEQQPEVVQVYHPALPSDSGHALWQRDALGSNGLVSFSLQASVEQARAFVDALALFGIGYSWGGFESLVQLVDPSLSGPHSYWTQRDIPLIRLYTGLEHNEDLLADLHQAFQSLRQA</sequence>
<evidence type="ECO:0000256" key="5">
    <source>
        <dbReference type="ARBA" id="ARBA00046315"/>
    </source>
</evidence>
<comment type="similarity">
    <text evidence="2 9">Belongs to the trans-sulfuration enzymes family.</text>
</comment>
<evidence type="ECO:0000256" key="1">
    <source>
        <dbReference type="ARBA" id="ARBA00001933"/>
    </source>
</evidence>
<gene>
    <name evidence="10" type="primary">metC</name>
    <name evidence="10" type="ORF">H9906_05000</name>
</gene>
<evidence type="ECO:0000256" key="3">
    <source>
        <dbReference type="ARBA" id="ARBA00022898"/>
    </source>
</evidence>
<dbReference type="InterPro" id="IPR006233">
    <property type="entry name" value="Cys_b_lyase_bac"/>
</dbReference>
<reference evidence="10" key="2">
    <citation type="submission" date="2021-04" db="EMBL/GenBank/DDBJ databases">
        <authorList>
            <person name="Gilroy R."/>
        </authorList>
    </citation>
    <scope>NUCLEOTIDE SEQUENCE</scope>
    <source>
        <strain evidence="10">9264</strain>
    </source>
</reference>
<dbReference type="Pfam" id="PF01053">
    <property type="entry name" value="Cys_Met_Meta_PP"/>
    <property type="match status" value="1"/>
</dbReference>
<accession>A0A9D2U9I6</accession>
<dbReference type="EMBL" id="DWUQ01000102">
    <property type="protein sequence ID" value="HJD44373.1"/>
    <property type="molecule type" value="Genomic_DNA"/>
</dbReference>
<dbReference type="PIRSF" id="PIRSF001434">
    <property type="entry name" value="CGS"/>
    <property type="match status" value="1"/>
</dbReference>
<evidence type="ECO:0000256" key="9">
    <source>
        <dbReference type="RuleBase" id="RU362118"/>
    </source>
</evidence>
<feature type="modified residue" description="N6-(pyridoxal phosphate)lysine" evidence="8">
    <location>
        <position position="214"/>
    </location>
</feature>
<dbReference type="InterPro" id="IPR000277">
    <property type="entry name" value="Cys/Met-Metab_PyrdxlP-dep_enz"/>
</dbReference>
<dbReference type="InterPro" id="IPR015422">
    <property type="entry name" value="PyrdxlP-dep_Trfase_small"/>
</dbReference>
<reference evidence="10" key="1">
    <citation type="journal article" date="2021" name="PeerJ">
        <title>Extensive microbial diversity within the chicken gut microbiome revealed by metagenomics and culture.</title>
        <authorList>
            <person name="Gilroy R."/>
            <person name="Ravi A."/>
            <person name="Getino M."/>
            <person name="Pursley I."/>
            <person name="Horton D.L."/>
            <person name="Alikhan N.F."/>
            <person name="Baker D."/>
            <person name="Gharbi K."/>
            <person name="Hall N."/>
            <person name="Watson M."/>
            <person name="Adriaenssens E.M."/>
            <person name="Foster-Nyarko E."/>
            <person name="Jarju S."/>
            <person name="Secka A."/>
            <person name="Antonio M."/>
            <person name="Oren A."/>
            <person name="Chaudhuri R.R."/>
            <person name="La Ragione R."/>
            <person name="Hildebrand F."/>
            <person name="Pallen M.J."/>
        </authorList>
    </citation>
    <scope>NUCLEOTIDE SEQUENCE</scope>
    <source>
        <strain evidence="10">9264</strain>
    </source>
</reference>
<dbReference type="AlphaFoldDB" id="A0A9D2U9I6"/>
<dbReference type="GO" id="GO:0019450">
    <property type="term" value="P:L-cysteine catabolic process to pyruvate"/>
    <property type="evidence" value="ECO:0007669"/>
    <property type="project" value="TreeGrafter"/>
</dbReference>
<dbReference type="InterPro" id="IPR015421">
    <property type="entry name" value="PyrdxlP-dep_Trfase_major"/>
</dbReference>
<dbReference type="InterPro" id="IPR054542">
    <property type="entry name" value="Cys_met_metab_PP"/>
</dbReference>
<comment type="caution">
    <text evidence="10">The sequence shown here is derived from an EMBL/GenBank/DDBJ whole genome shotgun (WGS) entry which is preliminary data.</text>
</comment>
<dbReference type="PANTHER" id="PTHR43500:SF1">
    <property type="entry name" value="CYSTATHIONINE BETA-LYASE-RELATED"/>
    <property type="match status" value="1"/>
</dbReference>
<protein>
    <submittedName>
        <fullName evidence="10">Cystathionine beta-lyase</fullName>
        <ecNumber evidence="10">4.4.1.8</ecNumber>
    </submittedName>
</protein>
<organism evidence="10 11">
    <name type="scientific">Candidatus Paenalcaligenes intestinipullorum</name>
    <dbReference type="NCBI Taxonomy" id="2838718"/>
    <lineage>
        <taxon>Bacteria</taxon>
        <taxon>Pseudomonadati</taxon>
        <taxon>Pseudomonadota</taxon>
        <taxon>Betaproteobacteria</taxon>
        <taxon>Burkholderiales</taxon>
        <taxon>Alcaligenaceae</taxon>
        <taxon>Paenalcaligenes</taxon>
    </lineage>
</organism>
<dbReference type="FunFam" id="3.40.640.10:FF:000046">
    <property type="entry name" value="Cystathionine gamma-lyase"/>
    <property type="match status" value="1"/>
</dbReference>
<dbReference type="EC" id="4.4.1.8" evidence="10"/>
<evidence type="ECO:0000256" key="8">
    <source>
        <dbReference type="PIRSR" id="PIRSR001434-2"/>
    </source>
</evidence>
<dbReference type="Gene3D" id="3.40.640.10">
    <property type="entry name" value="Type I PLP-dependent aspartate aminotransferase-like (Major domain)"/>
    <property type="match status" value="1"/>
</dbReference>
<dbReference type="GO" id="GO:0030170">
    <property type="term" value="F:pyridoxal phosphate binding"/>
    <property type="evidence" value="ECO:0007669"/>
    <property type="project" value="InterPro"/>
</dbReference>
<evidence type="ECO:0000256" key="6">
    <source>
        <dbReference type="ARBA" id="ARBA00047517"/>
    </source>
</evidence>
<dbReference type="GO" id="GO:0019346">
    <property type="term" value="P:transsulfuration"/>
    <property type="evidence" value="ECO:0007669"/>
    <property type="project" value="InterPro"/>
</dbReference>
<dbReference type="SUPFAM" id="SSF53383">
    <property type="entry name" value="PLP-dependent transferases"/>
    <property type="match status" value="1"/>
</dbReference>
<dbReference type="PANTHER" id="PTHR43500">
    <property type="entry name" value="CYSTATHIONINE BETA-LYASE-RELATED"/>
    <property type="match status" value="1"/>
</dbReference>
<dbReference type="NCBIfam" id="TIGR01324">
    <property type="entry name" value="cysta_beta_ly_B"/>
    <property type="match status" value="1"/>
</dbReference>
<comment type="catalytic activity">
    <reaction evidence="6">
        <text>L,L-cystathionine + H2O = L-homocysteine + pyruvate + NH4(+)</text>
        <dbReference type="Rhea" id="RHEA:13965"/>
        <dbReference type="ChEBI" id="CHEBI:15361"/>
        <dbReference type="ChEBI" id="CHEBI:15377"/>
        <dbReference type="ChEBI" id="CHEBI:28938"/>
        <dbReference type="ChEBI" id="CHEBI:58161"/>
        <dbReference type="ChEBI" id="CHEBI:58199"/>
    </reaction>
</comment>
<comment type="catalytic activity">
    <reaction evidence="7">
        <text>an S-substituted L-cysteine + H2O = a thiol + pyruvate + NH4(+)</text>
        <dbReference type="Rhea" id="RHEA:18121"/>
        <dbReference type="ChEBI" id="CHEBI:15361"/>
        <dbReference type="ChEBI" id="CHEBI:15377"/>
        <dbReference type="ChEBI" id="CHEBI:28938"/>
        <dbReference type="ChEBI" id="CHEBI:29256"/>
        <dbReference type="ChEBI" id="CHEBI:58717"/>
        <dbReference type="EC" id="4.4.1.13"/>
    </reaction>
</comment>
<proteinExistence type="inferred from homology"/>
<evidence type="ECO:0000256" key="2">
    <source>
        <dbReference type="ARBA" id="ARBA00009077"/>
    </source>
</evidence>
<comment type="pathway">
    <text evidence="5">Amino-acid biosynthesis; L-methionine biosynthesis via de novo pathway; L-homocysteine from L-cystathionine: step 1/1.</text>
</comment>
<keyword evidence="3 8" id="KW-0663">Pyridoxal phosphate</keyword>
<evidence type="ECO:0000256" key="7">
    <source>
        <dbReference type="ARBA" id="ARBA00047625"/>
    </source>
</evidence>
<comment type="cofactor">
    <cofactor evidence="1 9">
        <name>pyridoxal 5'-phosphate</name>
        <dbReference type="ChEBI" id="CHEBI:597326"/>
    </cofactor>
</comment>
<evidence type="ECO:0000313" key="11">
    <source>
        <dbReference type="Proteomes" id="UP000823889"/>
    </source>
</evidence>
<dbReference type="Gene3D" id="3.90.1150.10">
    <property type="entry name" value="Aspartate Aminotransferase, domain 1"/>
    <property type="match status" value="1"/>
</dbReference>
<dbReference type="InterPro" id="IPR015424">
    <property type="entry name" value="PyrdxlP-dep_Trfase"/>
</dbReference>
<dbReference type="PROSITE" id="PS00868">
    <property type="entry name" value="CYS_MET_METAB_PP"/>
    <property type="match status" value="1"/>
</dbReference>